<sequence>MIRDSAGEMAPVDGLRSIFGHTATLGTKDLALAIQMGEELNCEVPFAELGLESLRSALGLEAPHSSSQSPDQSKSQS</sequence>
<name>A0A6J7SGF3_9ZZZZ</name>
<accession>A0A6J7SGF3</accession>
<protein>
    <submittedName>
        <fullName evidence="1">Unannotated protein</fullName>
    </submittedName>
</protein>
<dbReference type="EMBL" id="CAFBPW010000276">
    <property type="protein sequence ID" value="CAB5040217.1"/>
    <property type="molecule type" value="Genomic_DNA"/>
</dbReference>
<dbReference type="InterPro" id="IPR013328">
    <property type="entry name" value="6PGD_dom2"/>
</dbReference>
<proteinExistence type="predicted"/>
<reference evidence="1" key="1">
    <citation type="submission" date="2020-05" db="EMBL/GenBank/DDBJ databases">
        <authorList>
            <person name="Chiriac C."/>
            <person name="Salcher M."/>
            <person name="Ghai R."/>
            <person name="Kavagutti S V."/>
        </authorList>
    </citation>
    <scope>NUCLEOTIDE SEQUENCE</scope>
</reference>
<dbReference type="Gene3D" id="1.10.1040.10">
    <property type="entry name" value="N-(1-d-carboxylethyl)-l-norvaline Dehydrogenase, domain 2"/>
    <property type="match status" value="1"/>
</dbReference>
<evidence type="ECO:0000313" key="1">
    <source>
        <dbReference type="EMBL" id="CAB5040217.1"/>
    </source>
</evidence>
<organism evidence="1">
    <name type="scientific">freshwater metagenome</name>
    <dbReference type="NCBI Taxonomy" id="449393"/>
    <lineage>
        <taxon>unclassified sequences</taxon>
        <taxon>metagenomes</taxon>
        <taxon>ecological metagenomes</taxon>
    </lineage>
</organism>
<dbReference type="AlphaFoldDB" id="A0A6J7SGF3"/>
<gene>
    <name evidence="1" type="ORF">UFOPK4173_01788</name>
</gene>